<comment type="function">
    <text evidence="9">Catalyzes the hydroxylation of L-kynurenine (L-Kyn) to form 3-hydroxy-L-kynurenine (L-3OHKyn). Required for synthesis of quinolinic acid.</text>
</comment>
<evidence type="ECO:0000256" key="4">
    <source>
        <dbReference type="ARBA" id="ARBA00022827"/>
    </source>
</evidence>
<comment type="pathway">
    <text evidence="9">Cofactor biosynthesis; NAD(+) biosynthesis; quinolinate from L-kynurenine: step 1/3.</text>
</comment>
<evidence type="ECO:0000256" key="3">
    <source>
        <dbReference type="ARBA" id="ARBA00022642"/>
    </source>
</evidence>
<keyword evidence="5 9" id="KW-0521">NADP</keyword>
<comment type="catalytic activity">
    <reaction evidence="8 9">
        <text>L-kynurenine + NADPH + O2 + H(+) = 3-hydroxy-L-kynurenine + NADP(+) + H2O</text>
        <dbReference type="Rhea" id="RHEA:20545"/>
        <dbReference type="ChEBI" id="CHEBI:15377"/>
        <dbReference type="ChEBI" id="CHEBI:15378"/>
        <dbReference type="ChEBI" id="CHEBI:15379"/>
        <dbReference type="ChEBI" id="CHEBI:57783"/>
        <dbReference type="ChEBI" id="CHEBI:57959"/>
        <dbReference type="ChEBI" id="CHEBI:58125"/>
        <dbReference type="ChEBI" id="CHEBI:58349"/>
        <dbReference type="EC" id="1.14.13.9"/>
    </reaction>
</comment>
<reference evidence="11 12" key="1">
    <citation type="submission" date="2023-09" db="EMBL/GenBank/DDBJ databases">
        <title>Nesidiocoris tenuis whole genome shotgun sequence.</title>
        <authorList>
            <person name="Shibata T."/>
            <person name="Shimoda M."/>
            <person name="Kobayashi T."/>
            <person name="Uehara T."/>
        </authorList>
    </citation>
    <scope>NUCLEOTIDE SEQUENCE [LARGE SCALE GENOMIC DNA]</scope>
    <source>
        <strain evidence="11 12">Japan</strain>
    </source>
</reference>
<keyword evidence="12" id="KW-1185">Reference proteome</keyword>
<feature type="domain" description="FAD-binding" evidence="10">
    <location>
        <begin position="2"/>
        <end position="348"/>
    </location>
</feature>
<dbReference type="Gene3D" id="3.50.50.60">
    <property type="entry name" value="FAD/NAD(P)-binding domain"/>
    <property type="match status" value="1"/>
</dbReference>
<dbReference type="SUPFAM" id="SSF51905">
    <property type="entry name" value="FAD/NAD(P)-binding domain"/>
    <property type="match status" value="1"/>
</dbReference>
<keyword evidence="9" id="KW-0472">Membrane</keyword>
<gene>
    <name evidence="11" type="ORF">NTJ_00402</name>
</gene>
<keyword evidence="3 9" id="KW-0662">Pyridine nucleotide biosynthesis</keyword>
<dbReference type="Pfam" id="PF01494">
    <property type="entry name" value="FAD_binding_3"/>
    <property type="match status" value="1"/>
</dbReference>
<evidence type="ECO:0000256" key="5">
    <source>
        <dbReference type="ARBA" id="ARBA00022857"/>
    </source>
</evidence>
<dbReference type="PANTHER" id="PTHR46028:SF2">
    <property type="entry name" value="KYNURENINE 3-MONOOXYGENASE"/>
    <property type="match status" value="1"/>
</dbReference>
<protein>
    <recommendedName>
        <fullName evidence="9">Kynurenine 3-monooxygenase</fullName>
        <ecNumber evidence="9">1.14.13.9</ecNumber>
    </recommendedName>
    <alternativeName>
        <fullName evidence="9">Kynurenine 3-hydroxylase</fullName>
    </alternativeName>
</protein>
<dbReference type="InterPro" id="IPR036188">
    <property type="entry name" value="FAD/NAD-bd_sf"/>
</dbReference>
<dbReference type="EMBL" id="AP028909">
    <property type="protein sequence ID" value="BES87604.1"/>
    <property type="molecule type" value="Genomic_DNA"/>
</dbReference>
<accession>A0ABN7A8K5</accession>
<keyword evidence="4 9" id="KW-0274">FAD</keyword>
<name>A0ABN7A8K5_9HEMI</name>
<dbReference type="Proteomes" id="UP001307889">
    <property type="component" value="Chromosome 1"/>
</dbReference>
<comment type="similarity">
    <text evidence="9">Belongs to the aromatic-ring hydroxylase family. KMO subfamily.</text>
</comment>
<dbReference type="HAMAP" id="MF_01971">
    <property type="entry name" value="Kynurenine_monooxygenase"/>
    <property type="match status" value="1"/>
</dbReference>
<comment type="subcellular location">
    <subcellularLocation>
        <location evidence="9">Mitochondrion</location>
    </subcellularLocation>
    <subcellularLocation>
        <location evidence="9">Membrane</location>
        <topology evidence="9">Multi-pass membrane protein</topology>
    </subcellularLocation>
</comment>
<dbReference type="EC" id="1.14.13.9" evidence="9"/>
<dbReference type="PANTHER" id="PTHR46028">
    <property type="entry name" value="KYNURENINE 3-MONOOXYGENASE"/>
    <property type="match status" value="1"/>
</dbReference>
<keyword evidence="6 9" id="KW-0560">Oxidoreductase</keyword>
<dbReference type="PRINTS" id="PR00420">
    <property type="entry name" value="RNGMNOXGNASE"/>
</dbReference>
<evidence type="ECO:0000256" key="2">
    <source>
        <dbReference type="ARBA" id="ARBA00022630"/>
    </source>
</evidence>
<comment type="cofactor">
    <cofactor evidence="1 9">
        <name>FAD</name>
        <dbReference type="ChEBI" id="CHEBI:57692"/>
    </cofactor>
</comment>
<keyword evidence="9" id="KW-0496">Mitochondrion</keyword>
<organism evidence="11 12">
    <name type="scientific">Nesidiocoris tenuis</name>
    <dbReference type="NCBI Taxonomy" id="355587"/>
    <lineage>
        <taxon>Eukaryota</taxon>
        <taxon>Metazoa</taxon>
        <taxon>Ecdysozoa</taxon>
        <taxon>Arthropoda</taxon>
        <taxon>Hexapoda</taxon>
        <taxon>Insecta</taxon>
        <taxon>Pterygota</taxon>
        <taxon>Neoptera</taxon>
        <taxon>Paraneoptera</taxon>
        <taxon>Hemiptera</taxon>
        <taxon>Heteroptera</taxon>
        <taxon>Panheteroptera</taxon>
        <taxon>Cimicomorpha</taxon>
        <taxon>Miridae</taxon>
        <taxon>Dicyphina</taxon>
        <taxon>Nesidiocoris</taxon>
    </lineage>
</organism>
<evidence type="ECO:0000313" key="12">
    <source>
        <dbReference type="Proteomes" id="UP001307889"/>
    </source>
</evidence>
<evidence type="ECO:0000256" key="1">
    <source>
        <dbReference type="ARBA" id="ARBA00001974"/>
    </source>
</evidence>
<evidence type="ECO:0000256" key="9">
    <source>
        <dbReference type="HAMAP-Rule" id="MF_03018"/>
    </source>
</evidence>
<keyword evidence="2 9" id="KW-0285">Flavoprotein</keyword>
<dbReference type="InterPro" id="IPR002938">
    <property type="entry name" value="FAD-bd"/>
</dbReference>
<evidence type="ECO:0000256" key="8">
    <source>
        <dbReference type="ARBA" id="ARBA00047818"/>
    </source>
</evidence>
<proteinExistence type="inferred from homology"/>
<evidence type="ECO:0000313" key="11">
    <source>
        <dbReference type="EMBL" id="BES87604.1"/>
    </source>
</evidence>
<dbReference type="InterPro" id="IPR027545">
    <property type="entry name" value="Kynurenine_monooxygenase"/>
</dbReference>
<evidence type="ECO:0000256" key="7">
    <source>
        <dbReference type="ARBA" id="ARBA00023033"/>
    </source>
</evidence>
<evidence type="ECO:0000259" key="10">
    <source>
        <dbReference type="Pfam" id="PF01494"/>
    </source>
</evidence>
<keyword evidence="7 9" id="KW-0503">Monooxygenase</keyword>
<sequence length="453" mass="50333">MKIIIIGGGLVGSLAAVFLGQKGHEVHLYEYRQDPRGTTLNEGRSINLALSMRGRTALRAVGLEKIVLQKAIPMDGRMIHKTDGTTSSITYDPVLKNCIYSVGRKHLNELLLDEAENSPNVHLHFGKKLLKVNVSSGTITLKVPDGATEEVKGDLIIGADGAHSAVRRDLMKATPVTFSQTYIDHGYLELSIPPENNHMMAPNHLHIWPRGKFMMIALPNLDGSWTVTLFMPLSSFTTLRATKDILGFFQTHFSDAVELIGADRLVRTFMANEASHLVSIKCSKYHYGSKVVIIGDAAHAMVPFFGQGMNAGFEDCTILNDLLHNHDYSVNRALELFSIKRNPDAEAICDLAMYNYIEMRDLVNRKSFIIRKTVDNMLYRIVGSKWVPLYQSVTFTNMNYNQCLKNKKRQDSVIRKASLFALAAGTVSVAVFLLPKIMTGHSPLPNDFCSAHG</sequence>
<evidence type="ECO:0000256" key="6">
    <source>
        <dbReference type="ARBA" id="ARBA00023002"/>
    </source>
</evidence>